<evidence type="ECO:0000259" key="1">
    <source>
        <dbReference type="PROSITE" id="PS50902"/>
    </source>
</evidence>
<comment type="caution">
    <text evidence="2">The sequence shown here is derived from an EMBL/GenBank/DDBJ whole genome shotgun (WGS) entry which is preliminary data.</text>
</comment>
<accession>X0VL27</accession>
<dbReference type="Gene3D" id="3.40.50.360">
    <property type="match status" value="1"/>
</dbReference>
<dbReference type="GO" id="GO:0010181">
    <property type="term" value="F:FMN binding"/>
    <property type="evidence" value="ECO:0007669"/>
    <property type="project" value="InterPro"/>
</dbReference>
<sequence length="119" mass="12737">MKVLVIYYSQTGKTKKLAEEIVKNFEIVGNKVRLESIEPVEEKDYGTNGREAKEGVEAKIKPTVGDVSGYDLICIGTPVWSSSPATPVNGYIAGVTGIKGMEVACFATSGGGSRESTFR</sequence>
<dbReference type="EMBL" id="BARS01022335">
    <property type="protein sequence ID" value="GAG13198.1"/>
    <property type="molecule type" value="Genomic_DNA"/>
</dbReference>
<reference evidence="2" key="1">
    <citation type="journal article" date="2014" name="Front. Microbiol.">
        <title>High frequency of phylogenetically diverse reductive dehalogenase-homologous genes in deep subseafloor sedimentary metagenomes.</title>
        <authorList>
            <person name="Kawai M."/>
            <person name="Futagami T."/>
            <person name="Toyoda A."/>
            <person name="Takaki Y."/>
            <person name="Nishi S."/>
            <person name="Hori S."/>
            <person name="Arai W."/>
            <person name="Tsubouchi T."/>
            <person name="Morono Y."/>
            <person name="Uchiyama I."/>
            <person name="Ito T."/>
            <person name="Fujiyama A."/>
            <person name="Inagaki F."/>
            <person name="Takami H."/>
        </authorList>
    </citation>
    <scope>NUCLEOTIDE SEQUENCE</scope>
    <source>
        <strain evidence="2">Expedition CK06-06</strain>
    </source>
</reference>
<dbReference type="InterPro" id="IPR008254">
    <property type="entry name" value="Flavodoxin/NO_synth"/>
</dbReference>
<dbReference type="InterPro" id="IPR001226">
    <property type="entry name" value="Flavodoxin_CS"/>
</dbReference>
<proteinExistence type="predicted"/>
<dbReference type="PROSITE" id="PS00201">
    <property type="entry name" value="FLAVODOXIN"/>
    <property type="match status" value="1"/>
</dbReference>
<feature type="domain" description="Flavodoxin-like" evidence="1">
    <location>
        <begin position="3"/>
        <end position="119"/>
    </location>
</feature>
<protein>
    <recommendedName>
        <fullName evidence="1">Flavodoxin-like domain-containing protein</fullName>
    </recommendedName>
</protein>
<dbReference type="PROSITE" id="PS50902">
    <property type="entry name" value="FLAVODOXIN_LIKE"/>
    <property type="match status" value="1"/>
</dbReference>
<dbReference type="PANTHER" id="PTHR39201:SF1">
    <property type="entry name" value="FLAVODOXIN-LIKE DOMAIN-CONTAINING PROTEIN"/>
    <property type="match status" value="1"/>
</dbReference>
<dbReference type="Pfam" id="PF12682">
    <property type="entry name" value="Flavodoxin_4"/>
    <property type="match status" value="1"/>
</dbReference>
<gene>
    <name evidence="2" type="ORF">S01H1_35724</name>
</gene>
<dbReference type="AlphaFoldDB" id="X0VL27"/>
<feature type="non-terminal residue" evidence="2">
    <location>
        <position position="119"/>
    </location>
</feature>
<evidence type="ECO:0000313" key="2">
    <source>
        <dbReference type="EMBL" id="GAG13198.1"/>
    </source>
</evidence>
<name>X0VL27_9ZZZZ</name>
<dbReference type="SUPFAM" id="SSF52218">
    <property type="entry name" value="Flavoproteins"/>
    <property type="match status" value="1"/>
</dbReference>
<dbReference type="GO" id="GO:0009055">
    <property type="term" value="F:electron transfer activity"/>
    <property type="evidence" value="ECO:0007669"/>
    <property type="project" value="InterPro"/>
</dbReference>
<organism evidence="2">
    <name type="scientific">marine sediment metagenome</name>
    <dbReference type="NCBI Taxonomy" id="412755"/>
    <lineage>
        <taxon>unclassified sequences</taxon>
        <taxon>metagenomes</taxon>
        <taxon>ecological metagenomes</taxon>
    </lineage>
</organism>
<dbReference type="InterPro" id="IPR029039">
    <property type="entry name" value="Flavoprotein-like_sf"/>
</dbReference>
<dbReference type="PANTHER" id="PTHR39201">
    <property type="entry name" value="EXPORTED PROTEIN-RELATED"/>
    <property type="match status" value="1"/>
</dbReference>